<evidence type="ECO:0000313" key="13">
    <source>
        <dbReference type="EMBL" id="NEG55765.1"/>
    </source>
</evidence>
<accession>A0A6L9SUM9</accession>
<feature type="compositionally biased region" description="Basic and acidic residues" evidence="9">
    <location>
        <begin position="457"/>
        <end position="467"/>
    </location>
</feature>
<evidence type="ECO:0000256" key="11">
    <source>
        <dbReference type="SAM" id="SignalP"/>
    </source>
</evidence>
<proteinExistence type="predicted"/>
<gene>
    <name evidence="13" type="ORF">GFD21_08355</name>
</gene>
<dbReference type="Gene3D" id="3.30.565.10">
    <property type="entry name" value="Histidine kinase-like ATPase, C-terminal domain"/>
    <property type="match status" value="1"/>
</dbReference>
<feature type="transmembrane region" description="Helical" evidence="10">
    <location>
        <begin position="153"/>
        <end position="171"/>
    </location>
</feature>
<feature type="signal peptide" evidence="11">
    <location>
        <begin position="1"/>
        <end position="23"/>
    </location>
</feature>
<dbReference type="GO" id="GO:0016020">
    <property type="term" value="C:membrane"/>
    <property type="evidence" value="ECO:0007669"/>
    <property type="project" value="InterPro"/>
</dbReference>
<dbReference type="InterPro" id="IPR011712">
    <property type="entry name" value="Sig_transdc_His_kin_sub3_dim/P"/>
</dbReference>
<dbReference type="Proteomes" id="UP000483293">
    <property type="component" value="Unassembled WGS sequence"/>
</dbReference>
<dbReference type="EC" id="2.7.13.3" evidence="2"/>
<keyword evidence="10" id="KW-0812">Transmembrane</keyword>
<evidence type="ECO:0000256" key="1">
    <source>
        <dbReference type="ARBA" id="ARBA00000085"/>
    </source>
</evidence>
<evidence type="ECO:0000256" key="2">
    <source>
        <dbReference type="ARBA" id="ARBA00012438"/>
    </source>
</evidence>
<evidence type="ECO:0000256" key="6">
    <source>
        <dbReference type="ARBA" id="ARBA00022777"/>
    </source>
</evidence>
<evidence type="ECO:0000256" key="10">
    <source>
        <dbReference type="SAM" id="Phobius"/>
    </source>
</evidence>
<keyword evidence="5" id="KW-0547">Nucleotide-binding</keyword>
<keyword evidence="11" id="KW-0732">Signal</keyword>
<feature type="region of interest" description="Disordered" evidence="9">
    <location>
        <begin position="432"/>
        <end position="467"/>
    </location>
</feature>
<evidence type="ECO:0000256" key="9">
    <source>
        <dbReference type="SAM" id="MobiDB-lite"/>
    </source>
</evidence>
<dbReference type="Pfam" id="PF07730">
    <property type="entry name" value="HisKA_3"/>
    <property type="match status" value="1"/>
</dbReference>
<dbReference type="GO" id="GO:0046983">
    <property type="term" value="F:protein dimerization activity"/>
    <property type="evidence" value="ECO:0007669"/>
    <property type="project" value="InterPro"/>
</dbReference>
<organism evidence="13 14">
    <name type="scientific">Bifidobacterium platyrrhinorum</name>
    <dbReference type="NCBI Taxonomy" id="2661628"/>
    <lineage>
        <taxon>Bacteria</taxon>
        <taxon>Bacillati</taxon>
        <taxon>Actinomycetota</taxon>
        <taxon>Actinomycetes</taxon>
        <taxon>Bifidobacteriales</taxon>
        <taxon>Bifidobacteriaceae</taxon>
        <taxon>Bifidobacterium</taxon>
    </lineage>
</organism>
<dbReference type="InterPro" id="IPR050482">
    <property type="entry name" value="Sensor_HK_TwoCompSys"/>
</dbReference>
<reference evidence="13 14" key="1">
    <citation type="submission" date="2019-10" db="EMBL/GenBank/DDBJ databases">
        <title>Bifidobacterium from non-human primates.</title>
        <authorList>
            <person name="Modesto M."/>
        </authorList>
    </citation>
    <scope>NUCLEOTIDE SEQUENCE [LARGE SCALE GENOMIC DNA]</scope>
    <source>
        <strain evidence="13 14">SMA15</strain>
    </source>
</reference>
<evidence type="ECO:0000256" key="7">
    <source>
        <dbReference type="ARBA" id="ARBA00022840"/>
    </source>
</evidence>
<evidence type="ECO:0000259" key="12">
    <source>
        <dbReference type="Pfam" id="PF07730"/>
    </source>
</evidence>
<dbReference type="RefSeq" id="WP_163197531.1">
    <property type="nucleotide sequence ID" value="NZ_WHZV01000007.1"/>
</dbReference>
<protein>
    <recommendedName>
        <fullName evidence="2">histidine kinase</fullName>
        <ecNumber evidence="2">2.7.13.3</ecNumber>
    </recommendedName>
</protein>
<dbReference type="SUPFAM" id="SSF55874">
    <property type="entry name" value="ATPase domain of HSP90 chaperone/DNA topoisomerase II/histidine kinase"/>
    <property type="match status" value="1"/>
</dbReference>
<dbReference type="PANTHER" id="PTHR24421:SF10">
    <property type="entry name" value="NITRATE_NITRITE SENSOR PROTEIN NARQ"/>
    <property type="match status" value="1"/>
</dbReference>
<name>A0A6L9SUM9_9BIFI</name>
<evidence type="ECO:0000313" key="14">
    <source>
        <dbReference type="Proteomes" id="UP000483293"/>
    </source>
</evidence>
<evidence type="ECO:0000256" key="8">
    <source>
        <dbReference type="ARBA" id="ARBA00023012"/>
    </source>
</evidence>
<dbReference type="AlphaFoldDB" id="A0A6L9SUM9"/>
<evidence type="ECO:0000256" key="5">
    <source>
        <dbReference type="ARBA" id="ARBA00022741"/>
    </source>
</evidence>
<dbReference type="EMBL" id="WHZV01000007">
    <property type="protein sequence ID" value="NEG55765.1"/>
    <property type="molecule type" value="Genomic_DNA"/>
</dbReference>
<dbReference type="InterPro" id="IPR036890">
    <property type="entry name" value="HATPase_C_sf"/>
</dbReference>
<keyword evidence="6 13" id="KW-0418">Kinase</keyword>
<sequence>MRTMIGKGLLLALCLAFAPVAHVAVDAALVTAMLLAVIVSGLSEWLSGRRLAFLPVTAFCLIAVAAPDCRLFLPLVAFDMARIRMTGRRGIGGRRATPVTAGNGTGNGHGIPPIANHTDRSGLLSHPIPAIMRWLWAVPLVPTMVEARLGGDVVPAALLVASTCIGFLMGVDSRDVPTLRRALRRTEDRLRESSRSSRIRIADMDEERAQSVRMATLGERTRIARDIHDNVGHLLTRAIMQAQAGRAVAEATGDAVAAQGFGSLGATLDDAMTMVRRSVHDLEDDGTDFAAQIEDAARSFAASAGTDGGIGPERGLEVRLENDIDAAPAPVSRCLSTVIRESLANVAHHSMAREARVTLRDFPAFWQLVVSDPGPAVPSGDDADPAGAPPHGMGIADIGSRVRALGGTAYCGPYDGGWRVFVSIPKARWAADGDARKASDTGARGTSDNRGSYGGHGTREAHGKAGA</sequence>
<keyword evidence="4" id="KW-0808">Transferase</keyword>
<evidence type="ECO:0000256" key="3">
    <source>
        <dbReference type="ARBA" id="ARBA00022553"/>
    </source>
</evidence>
<dbReference type="GO" id="GO:0000155">
    <property type="term" value="F:phosphorelay sensor kinase activity"/>
    <property type="evidence" value="ECO:0007669"/>
    <property type="project" value="InterPro"/>
</dbReference>
<feature type="domain" description="Signal transduction histidine kinase subgroup 3 dimerisation and phosphoacceptor" evidence="12">
    <location>
        <begin position="219"/>
        <end position="284"/>
    </location>
</feature>
<keyword evidence="14" id="KW-1185">Reference proteome</keyword>
<dbReference type="GO" id="GO:0005524">
    <property type="term" value="F:ATP binding"/>
    <property type="evidence" value="ECO:0007669"/>
    <property type="project" value="UniProtKB-KW"/>
</dbReference>
<comment type="caution">
    <text evidence="13">The sequence shown here is derived from an EMBL/GenBank/DDBJ whole genome shotgun (WGS) entry which is preliminary data.</text>
</comment>
<keyword evidence="10" id="KW-0472">Membrane</keyword>
<dbReference type="Gene3D" id="1.20.5.1930">
    <property type="match status" value="1"/>
</dbReference>
<keyword evidence="10" id="KW-1133">Transmembrane helix</keyword>
<keyword evidence="7" id="KW-0067">ATP-binding</keyword>
<comment type="catalytic activity">
    <reaction evidence="1">
        <text>ATP + protein L-histidine = ADP + protein N-phospho-L-histidine.</text>
        <dbReference type="EC" id="2.7.13.3"/>
    </reaction>
</comment>
<dbReference type="PANTHER" id="PTHR24421">
    <property type="entry name" value="NITRATE/NITRITE SENSOR PROTEIN NARX-RELATED"/>
    <property type="match status" value="1"/>
</dbReference>
<keyword evidence="3" id="KW-0597">Phosphoprotein</keyword>
<evidence type="ECO:0000256" key="4">
    <source>
        <dbReference type="ARBA" id="ARBA00022679"/>
    </source>
</evidence>
<feature type="chain" id="PRO_5026847509" description="histidine kinase" evidence="11">
    <location>
        <begin position="24"/>
        <end position="467"/>
    </location>
</feature>
<keyword evidence="8" id="KW-0902">Two-component regulatory system</keyword>
<feature type="transmembrane region" description="Helical" evidence="10">
    <location>
        <begin position="52"/>
        <end position="78"/>
    </location>
</feature>